<reference evidence="2" key="1">
    <citation type="submission" date="2023-03" db="EMBL/GenBank/DDBJ databases">
        <title>Massive genome expansion in bonnet fungi (Mycena s.s.) driven by repeated elements and novel gene families across ecological guilds.</title>
        <authorList>
            <consortium name="Lawrence Berkeley National Laboratory"/>
            <person name="Harder C.B."/>
            <person name="Miyauchi S."/>
            <person name="Viragh M."/>
            <person name="Kuo A."/>
            <person name="Thoen E."/>
            <person name="Andreopoulos B."/>
            <person name="Lu D."/>
            <person name="Skrede I."/>
            <person name="Drula E."/>
            <person name="Henrissat B."/>
            <person name="Morin E."/>
            <person name="Kohler A."/>
            <person name="Barry K."/>
            <person name="LaButti K."/>
            <person name="Morin E."/>
            <person name="Salamov A."/>
            <person name="Lipzen A."/>
            <person name="Mereny Z."/>
            <person name="Hegedus B."/>
            <person name="Baldrian P."/>
            <person name="Stursova M."/>
            <person name="Weitz H."/>
            <person name="Taylor A."/>
            <person name="Grigoriev I.V."/>
            <person name="Nagy L.G."/>
            <person name="Martin F."/>
            <person name="Kauserud H."/>
        </authorList>
    </citation>
    <scope>NUCLEOTIDE SEQUENCE</scope>
    <source>
        <strain evidence="2">CBHHK002</strain>
    </source>
</reference>
<organism evidence="2 3">
    <name type="scientific">Mycena albidolilacea</name>
    <dbReference type="NCBI Taxonomy" id="1033008"/>
    <lineage>
        <taxon>Eukaryota</taxon>
        <taxon>Fungi</taxon>
        <taxon>Dikarya</taxon>
        <taxon>Basidiomycota</taxon>
        <taxon>Agaricomycotina</taxon>
        <taxon>Agaricomycetes</taxon>
        <taxon>Agaricomycetidae</taxon>
        <taxon>Agaricales</taxon>
        <taxon>Marasmiineae</taxon>
        <taxon>Mycenaceae</taxon>
        <taxon>Mycena</taxon>
    </lineage>
</organism>
<dbReference type="Proteomes" id="UP001218218">
    <property type="component" value="Unassembled WGS sequence"/>
</dbReference>
<accession>A0AAD6ZBY0</accession>
<evidence type="ECO:0000313" key="3">
    <source>
        <dbReference type="Proteomes" id="UP001218218"/>
    </source>
</evidence>
<keyword evidence="3" id="KW-1185">Reference proteome</keyword>
<proteinExistence type="predicted"/>
<name>A0AAD6ZBY0_9AGAR</name>
<evidence type="ECO:0000256" key="1">
    <source>
        <dbReference type="SAM" id="MobiDB-lite"/>
    </source>
</evidence>
<evidence type="ECO:0000313" key="2">
    <source>
        <dbReference type="EMBL" id="KAJ7315029.1"/>
    </source>
</evidence>
<dbReference type="AlphaFoldDB" id="A0AAD6ZBY0"/>
<protein>
    <submittedName>
        <fullName evidence="2">Uncharacterized protein</fullName>
    </submittedName>
</protein>
<gene>
    <name evidence="2" type="ORF">DFH08DRAFT_820994</name>
</gene>
<sequence>MRREDAVVVPRGRVGERYRPDDVAATTKSLIRVLLHHVPTSRTPYHNARERKGVRLEGSAPDEGGRKEGRRKGGNEKGLRIERVVPHTLSRVRTVGRTAAFESCAEGVVGRRAECMRRLANRIDAAVFWAAHLGGVQALVGSDAIFKKKRSFRGGVEVARKGIQAEYIDEAVRRIGGDVDADDDTAAAYDQFSRWKQVEAALPKSQGATEVLNADV</sequence>
<feature type="region of interest" description="Disordered" evidence="1">
    <location>
        <begin position="42"/>
        <end position="78"/>
    </location>
</feature>
<comment type="caution">
    <text evidence="2">The sequence shown here is derived from an EMBL/GenBank/DDBJ whole genome shotgun (WGS) entry which is preliminary data.</text>
</comment>
<feature type="compositionally biased region" description="Basic and acidic residues" evidence="1">
    <location>
        <begin position="63"/>
        <end position="78"/>
    </location>
</feature>
<dbReference type="EMBL" id="JARIHO010000064">
    <property type="protein sequence ID" value="KAJ7315029.1"/>
    <property type="molecule type" value="Genomic_DNA"/>
</dbReference>